<dbReference type="RefSeq" id="WP_406694425.1">
    <property type="nucleotide sequence ID" value="NZ_CP155447.1"/>
</dbReference>
<protein>
    <submittedName>
        <fullName evidence="1">Uncharacterized protein</fullName>
    </submittedName>
</protein>
<reference evidence="1" key="1">
    <citation type="submission" date="2024-05" db="EMBL/GenBank/DDBJ databases">
        <title>Planctomycetes of the genus Singulisphaera possess chitinolytic capabilities.</title>
        <authorList>
            <person name="Ivanova A."/>
        </authorList>
    </citation>
    <scope>NUCLEOTIDE SEQUENCE</scope>
    <source>
        <strain evidence="1">Ch08T</strain>
    </source>
</reference>
<organism evidence="1">
    <name type="scientific">Singulisphaera sp. Ch08</name>
    <dbReference type="NCBI Taxonomy" id="3120278"/>
    <lineage>
        <taxon>Bacteria</taxon>
        <taxon>Pseudomonadati</taxon>
        <taxon>Planctomycetota</taxon>
        <taxon>Planctomycetia</taxon>
        <taxon>Isosphaerales</taxon>
        <taxon>Isosphaeraceae</taxon>
        <taxon>Singulisphaera</taxon>
    </lineage>
</organism>
<sequence>MDRSAVNGLGRCSEVPIAVVRDEEIQEGQSEIEQLRQEIAFDLIDPPRGYGGRVDRFNQLIELDLSLEESLLLIHDHGGSLGRGEHSGVVTDVLPQGSHFFHPLSS</sequence>
<proteinExistence type="predicted"/>
<gene>
    <name evidence="1" type="ORF">V5E97_25450</name>
</gene>
<dbReference type="AlphaFoldDB" id="A0AAU7C9Q6"/>
<accession>A0AAU7C9Q6</accession>
<name>A0AAU7C9Q6_9BACT</name>
<dbReference type="EMBL" id="CP155447">
    <property type="protein sequence ID" value="XBH01682.1"/>
    <property type="molecule type" value="Genomic_DNA"/>
</dbReference>
<evidence type="ECO:0000313" key="1">
    <source>
        <dbReference type="EMBL" id="XBH01682.1"/>
    </source>
</evidence>